<accession>Q1QRJ9</accession>
<protein>
    <submittedName>
        <fullName evidence="2">Sel1-like protein</fullName>
    </submittedName>
</protein>
<feature type="compositionally biased region" description="Polar residues" evidence="1">
    <location>
        <begin position="48"/>
        <end position="57"/>
    </location>
</feature>
<dbReference type="PANTHER" id="PTHR43628:SF1">
    <property type="entry name" value="CHITIN SYNTHASE REGULATORY FACTOR 2-RELATED"/>
    <property type="match status" value="1"/>
</dbReference>
<dbReference type="AlphaFoldDB" id="Q1QRJ9"/>
<reference evidence="2 3" key="1">
    <citation type="submission" date="2006-03" db="EMBL/GenBank/DDBJ databases">
        <title>Complete sequence of chromosome of Nitrobacter hamburgensis X14.</title>
        <authorList>
            <consortium name="US DOE Joint Genome Institute"/>
            <person name="Copeland A."/>
            <person name="Lucas S."/>
            <person name="Lapidus A."/>
            <person name="Barry K."/>
            <person name="Detter J.C."/>
            <person name="Glavina del Rio T."/>
            <person name="Hammon N."/>
            <person name="Israni S."/>
            <person name="Dalin E."/>
            <person name="Tice H."/>
            <person name="Pitluck S."/>
            <person name="Chain P."/>
            <person name="Malfatti S."/>
            <person name="Shin M."/>
            <person name="Vergez L."/>
            <person name="Schmutz J."/>
            <person name="Larimer F."/>
            <person name="Land M."/>
            <person name="Hauser L."/>
            <person name="Kyrpides N."/>
            <person name="Ivanova N."/>
            <person name="Ward B."/>
            <person name="Arp D."/>
            <person name="Klotz M."/>
            <person name="Stein L."/>
            <person name="O'Mullan G."/>
            <person name="Starkenburg S."/>
            <person name="Sayavedra L."/>
            <person name="Poret-Peterson A.T."/>
            <person name="Gentry M.E."/>
            <person name="Bruce D."/>
            <person name="Richardson P."/>
        </authorList>
    </citation>
    <scope>NUCLEOTIDE SEQUENCE [LARGE SCALE GENOMIC DNA]</scope>
    <source>
        <strain evidence="3">DSM 10229 / NCIMB 13809 / X14</strain>
    </source>
</reference>
<dbReference type="OrthoDB" id="5295703at2"/>
<dbReference type="Proteomes" id="UP000001953">
    <property type="component" value="Chromosome"/>
</dbReference>
<feature type="region of interest" description="Disordered" evidence="1">
    <location>
        <begin position="600"/>
        <end position="671"/>
    </location>
</feature>
<dbReference type="eggNOG" id="COG0790">
    <property type="taxonomic scope" value="Bacteria"/>
</dbReference>
<feature type="compositionally biased region" description="Pro residues" evidence="1">
    <location>
        <begin position="554"/>
        <end position="567"/>
    </location>
</feature>
<keyword evidence="3" id="KW-1185">Reference proteome</keyword>
<feature type="region of interest" description="Disordered" evidence="1">
    <location>
        <begin position="546"/>
        <end position="588"/>
    </location>
</feature>
<dbReference type="PANTHER" id="PTHR43628">
    <property type="entry name" value="ACTIVATOR OF C KINASE PROTEIN 1-RELATED"/>
    <property type="match status" value="1"/>
</dbReference>
<evidence type="ECO:0000256" key="1">
    <source>
        <dbReference type="SAM" id="MobiDB-lite"/>
    </source>
</evidence>
<dbReference type="Pfam" id="PF08238">
    <property type="entry name" value="Sel1"/>
    <property type="match status" value="4"/>
</dbReference>
<dbReference type="RefSeq" id="WP_011508852.1">
    <property type="nucleotide sequence ID" value="NC_007964.1"/>
</dbReference>
<dbReference type="InterPro" id="IPR006597">
    <property type="entry name" value="Sel1-like"/>
</dbReference>
<dbReference type="InterPro" id="IPR011990">
    <property type="entry name" value="TPR-like_helical_dom_sf"/>
</dbReference>
<dbReference type="SMART" id="SM00671">
    <property type="entry name" value="SEL1"/>
    <property type="match status" value="4"/>
</dbReference>
<feature type="compositionally biased region" description="Low complexity" evidence="1">
    <location>
        <begin position="754"/>
        <end position="780"/>
    </location>
</feature>
<feature type="region of interest" description="Disordered" evidence="1">
    <location>
        <begin position="1"/>
        <end position="63"/>
    </location>
</feature>
<organism evidence="2 3">
    <name type="scientific">Nitrobacter hamburgensis (strain DSM 10229 / NCIMB 13809 / X14)</name>
    <dbReference type="NCBI Taxonomy" id="323097"/>
    <lineage>
        <taxon>Bacteria</taxon>
        <taxon>Pseudomonadati</taxon>
        <taxon>Pseudomonadota</taxon>
        <taxon>Alphaproteobacteria</taxon>
        <taxon>Hyphomicrobiales</taxon>
        <taxon>Nitrobacteraceae</taxon>
        <taxon>Nitrobacter</taxon>
    </lineage>
</organism>
<feature type="compositionally biased region" description="Low complexity" evidence="1">
    <location>
        <begin position="1066"/>
        <end position="1086"/>
    </location>
</feature>
<feature type="compositionally biased region" description="Basic and acidic residues" evidence="1">
    <location>
        <begin position="15"/>
        <end position="24"/>
    </location>
</feature>
<feature type="region of interest" description="Disordered" evidence="1">
    <location>
        <begin position="381"/>
        <end position="400"/>
    </location>
</feature>
<feature type="compositionally biased region" description="Polar residues" evidence="1">
    <location>
        <begin position="808"/>
        <end position="825"/>
    </location>
</feature>
<dbReference type="STRING" id="323097.Nham_0248"/>
<proteinExistence type="predicted"/>
<dbReference type="eggNOG" id="COG0419">
    <property type="taxonomic scope" value="Bacteria"/>
</dbReference>
<dbReference type="KEGG" id="nha:Nham_0248"/>
<dbReference type="EMBL" id="CP000319">
    <property type="protein sequence ID" value="ABE61148.1"/>
    <property type="molecule type" value="Genomic_DNA"/>
</dbReference>
<feature type="region of interest" description="Disordered" evidence="1">
    <location>
        <begin position="1057"/>
        <end position="1086"/>
    </location>
</feature>
<dbReference type="Gene3D" id="1.25.40.10">
    <property type="entry name" value="Tetratricopeptide repeat domain"/>
    <property type="match status" value="1"/>
</dbReference>
<feature type="compositionally biased region" description="Basic and acidic residues" evidence="1">
    <location>
        <begin position="629"/>
        <end position="642"/>
    </location>
</feature>
<sequence length="1086" mass="113940">MNSRGSWSEDGIEPSVRERAEAAARRAGVSLNEWLSSTVGGAMPDSRLAQSPVPSQDSHQDNHDVADIHQRLDSITRQIDQLSSPATRGEPAVARQLNDAISRLDARLARVSAQAPADDSQHRADRVERAAAEVYSRSPRPDVASLEFAIAEVAARQHELDGAGAMPPRSSPPVVPAMTTSRPAPDFSGLEQQLFKITSQIESLQRPDGIEQSIAAFRSELAGIRHVITEALPRRAIESIENEIRSLSQRIDDVRQNGSDGQALANIERALNEIYDALRSLKPAEQLAGFDEAIRNLGNKIDTIVRSSGDSGMMQQLENAIGALRGIVSNVASNDALARLSDDLTLLSSKVDQLGRSEGNSDSFAALEQRVVAALTATLENRERPASGGSSEQLEEAVQALSDRLDSLPAGHDSSSALAHLEQRVSLLLERLETAGGHSGTNLAGTNLGRVEEGLQDILRHLERQQAGLAALTESGPRSTGPTMDSEVVEAIKRELSEMRFCQSETDRHTQDSLEAVHNTLGHVVDRLAMIEGDLRAVRAMPAAQAGPARGAIPEPPAGLPPRPELPNPVLSQMAAPQPAAAASASASIPPRAIGDILISRDTFDPGHGPQSATVRPPQPRPAIDPDLPPDHPLEPGTRPEGRPASPSERIAASESAIGDIAEPPREQSGSSFIAAARRAAQAAAAAAPSSDKAGRTKVAIEPARPATGGSSITSKIRSLLVGASVVAIVLGSFQLAMSLFDGTSRTAVSETSPVAATAAKPPADAEAAPAPATAIPAMPSMTSPTPIDRQSMISPPSGGSVAPAESPSDTAPLSRPETASTEVTGTIPVAPTSVPLERVAIPRSESLPDSIGGPMLRTAALHGDAAAAFEVGVRYAEGKGVAVNYDEAAKWYDRAAQAGVVPAMFRLGTLHEKGLGASKDVDAARRYYMQAAERGNAKAMHNLAVLDADGGGKGANYTSAAQWFRKAAERGVADSQFNLGILYARGIGIEQNLAESYKWFSLAAAQGDADSARKRDEVAKRLDPQSLAAARLAVQTFTPKPQPDDAVKVVSPAGGWDGAAAMPQAKTKTARSATAKSAMAKQAVR</sequence>
<evidence type="ECO:0000313" key="2">
    <source>
        <dbReference type="EMBL" id="ABE61148.1"/>
    </source>
</evidence>
<name>Q1QRJ9_NITHX</name>
<dbReference type="SUPFAM" id="SSF81901">
    <property type="entry name" value="HCP-like"/>
    <property type="match status" value="1"/>
</dbReference>
<feature type="region of interest" description="Disordered" evidence="1">
    <location>
        <begin position="754"/>
        <end position="831"/>
    </location>
</feature>
<dbReference type="HOGENOM" id="CLU_278601_0_0_5"/>
<feature type="region of interest" description="Disordered" evidence="1">
    <location>
        <begin position="686"/>
        <end position="712"/>
    </location>
</feature>
<dbReference type="InterPro" id="IPR052945">
    <property type="entry name" value="Mitotic_Regulator"/>
</dbReference>
<gene>
    <name evidence="2" type="ordered locus">Nham_0248</name>
</gene>
<evidence type="ECO:0000313" key="3">
    <source>
        <dbReference type="Proteomes" id="UP000001953"/>
    </source>
</evidence>
<feature type="compositionally biased region" description="Low complexity" evidence="1">
    <location>
        <begin position="568"/>
        <end position="588"/>
    </location>
</feature>